<dbReference type="Pfam" id="PF03972">
    <property type="entry name" value="MmgE_PrpD_N"/>
    <property type="match status" value="1"/>
</dbReference>
<evidence type="ECO:0000259" key="2">
    <source>
        <dbReference type="Pfam" id="PF03972"/>
    </source>
</evidence>
<keyword evidence="5" id="KW-1185">Reference proteome</keyword>
<accession>A0A2I1CVC5</accession>
<proteinExistence type="inferred from homology"/>
<name>A0A2I1CVC5_ASPC2</name>
<dbReference type="InterPro" id="IPR005656">
    <property type="entry name" value="MmgE_PrpD"/>
</dbReference>
<feature type="domain" description="MmgE/PrpD N-terminal" evidence="2">
    <location>
        <begin position="9"/>
        <end position="262"/>
    </location>
</feature>
<dbReference type="VEuPathDB" id="FungiDB:P168DRAFT_274074"/>
<evidence type="ECO:0000259" key="3">
    <source>
        <dbReference type="Pfam" id="PF19305"/>
    </source>
</evidence>
<dbReference type="InterPro" id="IPR045337">
    <property type="entry name" value="MmgE_PrpD_C"/>
</dbReference>
<organism evidence="4 5">
    <name type="scientific">Aspergillus campestris (strain IBT 28561)</name>
    <dbReference type="NCBI Taxonomy" id="1392248"/>
    <lineage>
        <taxon>Eukaryota</taxon>
        <taxon>Fungi</taxon>
        <taxon>Dikarya</taxon>
        <taxon>Ascomycota</taxon>
        <taxon>Pezizomycotina</taxon>
        <taxon>Eurotiomycetes</taxon>
        <taxon>Eurotiomycetidae</taxon>
        <taxon>Eurotiales</taxon>
        <taxon>Aspergillaceae</taxon>
        <taxon>Aspergillus</taxon>
        <taxon>Aspergillus subgen. Circumdati</taxon>
    </lineage>
</organism>
<dbReference type="Gene3D" id="3.30.1330.120">
    <property type="entry name" value="2-methylcitrate dehydratase PrpD"/>
    <property type="match status" value="1"/>
</dbReference>
<reference evidence="4" key="1">
    <citation type="submission" date="2016-12" db="EMBL/GenBank/DDBJ databases">
        <title>The genomes of Aspergillus section Nigri reveals drivers in fungal speciation.</title>
        <authorList>
            <consortium name="DOE Joint Genome Institute"/>
            <person name="Vesth T.C."/>
            <person name="Nybo J."/>
            <person name="Theobald S."/>
            <person name="Brandl J."/>
            <person name="Frisvad J.C."/>
            <person name="Nielsen K.F."/>
            <person name="Lyhne E.K."/>
            <person name="Kogle M.E."/>
            <person name="Kuo A."/>
            <person name="Riley R."/>
            <person name="Clum A."/>
            <person name="Nolan M."/>
            <person name="Lipzen A."/>
            <person name="Salamov A."/>
            <person name="Henrissat B."/>
            <person name="Wiebenga A."/>
            <person name="De vries R.P."/>
            <person name="Grigoriev I.V."/>
            <person name="Mortensen U.H."/>
            <person name="Andersen M.R."/>
            <person name="Baker S.E."/>
        </authorList>
    </citation>
    <scope>NUCLEOTIDE SEQUENCE</scope>
    <source>
        <strain evidence="4">IBT 28561</strain>
    </source>
</reference>
<dbReference type="InterPro" id="IPR042183">
    <property type="entry name" value="MmgE/PrpD_sf_1"/>
</dbReference>
<dbReference type="InterPro" id="IPR045336">
    <property type="entry name" value="MmgE_PrpD_N"/>
</dbReference>
<dbReference type="Pfam" id="PF19305">
    <property type="entry name" value="MmgE_PrpD_C"/>
    <property type="match status" value="1"/>
</dbReference>
<dbReference type="PANTHER" id="PTHR16943">
    <property type="entry name" value="2-METHYLCITRATE DEHYDRATASE-RELATED"/>
    <property type="match status" value="1"/>
</dbReference>
<evidence type="ECO:0000313" key="4">
    <source>
        <dbReference type="EMBL" id="PKY01587.1"/>
    </source>
</evidence>
<dbReference type="AlphaFoldDB" id="A0A2I1CVC5"/>
<evidence type="ECO:0000256" key="1">
    <source>
        <dbReference type="ARBA" id="ARBA00006174"/>
    </source>
</evidence>
<dbReference type="InterPro" id="IPR036148">
    <property type="entry name" value="MmgE/PrpD_sf"/>
</dbReference>
<sequence length="481" mass="51712">MTYDAPILALADYIHNHQITGPSAFTSARTALLDALGCAIETASKSPDCRAMLGPPVPGTVVPYGFRVPGTAHTVDPVKGAFDMGVLIRYLDHNDALGGKEWGHPSDNLGAILPVMAWLAQSNSHKHTGPPLTMRTLLTALIKAYEIQGVYQMSNAFNAFGIDHVILVKLASAAVTSWLLGLTHAQTCAVISHVWADGHPSRVYRSAASTVSRKGWAAGDACMRAVHLALLVRAGQGGIPRVLTARPFGFWARTFGEEGFDFPRALGCWTVGNVLFKVVPVEGHAVAAVEGALVQGGRLRGREGGVDGIEVVEVRTTRAADMIISKTGPLRNAADRDHCLQFVVALALLKGAPPEVEDYWDDGPWVTSAELEALRRRVVVVVDEGLTADYLDLDKKSIGSGVTVRLRDGTVLPEVLVEYPVGHVKNPATAAAVREKFWKNMRLMFTDGEIEEVLKAVDQDDLGVAEFVDLFSRGTSANSRL</sequence>
<evidence type="ECO:0000313" key="5">
    <source>
        <dbReference type="Proteomes" id="UP000234254"/>
    </source>
</evidence>
<comment type="caution">
    <text evidence="4">The sequence shown here is derived from an EMBL/GenBank/DDBJ whole genome shotgun (WGS) entry which is preliminary data.</text>
</comment>
<dbReference type="Proteomes" id="UP000234254">
    <property type="component" value="Unassembled WGS sequence"/>
</dbReference>
<dbReference type="EMBL" id="MSFM01000011">
    <property type="protein sequence ID" value="PKY01587.1"/>
    <property type="molecule type" value="Genomic_DNA"/>
</dbReference>
<dbReference type="GeneID" id="36542925"/>
<dbReference type="SUPFAM" id="SSF103378">
    <property type="entry name" value="2-methylcitrate dehydratase PrpD"/>
    <property type="match status" value="1"/>
</dbReference>
<dbReference type="OrthoDB" id="10055203at2759"/>
<dbReference type="PANTHER" id="PTHR16943:SF15">
    <property type="entry name" value="DEHYDRATASE (PRPD), PUTATIVE-RELATED"/>
    <property type="match status" value="1"/>
</dbReference>
<dbReference type="InterPro" id="IPR042188">
    <property type="entry name" value="MmgE/PrpD_sf_2"/>
</dbReference>
<dbReference type="GO" id="GO:0016829">
    <property type="term" value="F:lyase activity"/>
    <property type="evidence" value="ECO:0007669"/>
    <property type="project" value="InterPro"/>
</dbReference>
<dbReference type="GO" id="GO:0005739">
    <property type="term" value="C:mitochondrion"/>
    <property type="evidence" value="ECO:0007669"/>
    <property type="project" value="TreeGrafter"/>
</dbReference>
<feature type="domain" description="MmgE/PrpD C-terminal" evidence="3">
    <location>
        <begin position="280"/>
        <end position="456"/>
    </location>
</feature>
<protein>
    <submittedName>
        <fullName evidence="4">MmgE/PrpD family protein</fullName>
    </submittedName>
</protein>
<dbReference type="Gene3D" id="1.10.4100.10">
    <property type="entry name" value="2-methylcitrate dehydratase PrpD"/>
    <property type="match status" value="1"/>
</dbReference>
<dbReference type="RefSeq" id="XP_024690181.1">
    <property type="nucleotide sequence ID" value="XM_024835401.1"/>
</dbReference>
<comment type="similarity">
    <text evidence="1">Belongs to the PrpD family.</text>
</comment>
<gene>
    <name evidence="4" type="ORF">P168DRAFT_274074</name>
</gene>